<dbReference type="EMBL" id="CP060010">
    <property type="protein sequence ID" value="QTN36446.1"/>
    <property type="molecule type" value="Genomic_DNA"/>
</dbReference>
<accession>A0A975I918</accession>
<dbReference type="InterPro" id="IPR036366">
    <property type="entry name" value="PGBDSf"/>
</dbReference>
<dbReference type="KEGG" id="cact:HZ995_02705"/>
<evidence type="ECO:0000313" key="3">
    <source>
        <dbReference type="Proteomes" id="UP000665026"/>
    </source>
</evidence>
<dbReference type="SUPFAM" id="SSF47090">
    <property type="entry name" value="PGBD-like"/>
    <property type="match status" value="1"/>
</dbReference>
<dbReference type="Gene3D" id="1.10.101.10">
    <property type="entry name" value="PGBD-like superfamily/PGBD"/>
    <property type="match status" value="1"/>
</dbReference>
<dbReference type="InterPro" id="IPR002477">
    <property type="entry name" value="Peptidoglycan-bd-like"/>
</dbReference>
<dbReference type="AlphaFoldDB" id="A0A975I918"/>
<dbReference type="Proteomes" id="UP000665026">
    <property type="component" value="Chromosome"/>
</dbReference>
<dbReference type="RefSeq" id="WP_209357145.1">
    <property type="nucleotide sequence ID" value="NZ_CP060010.1"/>
</dbReference>
<organism evidence="2 3">
    <name type="scientific">Cognatishimia activa</name>
    <dbReference type="NCBI Taxonomy" id="1715691"/>
    <lineage>
        <taxon>Bacteria</taxon>
        <taxon>Pseudomonadati</taxon>
        <taxon>Pseudomonadota</taxon>
        <taxon>Alphaproteobacteria</taxon>
        <taxon>Rhodobacterales</taxon>
        <taxon>Paracoccaceae</taxon>
        <taxon>Cognatishimia</taxon>
    </lineage>
</organism>
<gene>
    <name evidence="2" type="ORF">HZ995_02705</name>
</gene>
<reference evidence="2" key="1">
    <citation type="submission" date="2020-07" db="EMBL/GenBank/DDBJ databases">
        <title>Genome sequences of bacteria associated with the marine, planktonic diatom Thalassiosira profunda strain ECT2AJA-044.</title>
        <authorList>
            <person name="Gargas C.B."/>
            <person name="Roberts W.R."/>
            <person name="Alverson A.J."/>
        </authorList>
    </citation>
    <scope>NUCLEOTIDE SEQUENCE</scope>
    <source>
        <strain evidence="2">ECT2AJA-044</strain>
    </source>
</reference>
<feature type="domain" description="Peptidoglycan binding-like" evidence="1">
    <location>
        <begin position="119"/>
        <end position="166"/>
    </location>
</feature>
<dbReference type="Pfam" id="PF01471">
    <property type="entry name" value="PG_binding_1"/>
    <property type="match status" value="1"/>
</dbReference>
<proteinExistence type="predicted"/>
<sequence length="180" mass="19649">MRPKPLLIGVLATALWGCEEVVPDFASGLAGFNEPEVVLEHQPGPPGARPGSCWGKSIRPAVIETVQEQILVQPAELMADGSVLTPAIYRTETQQRIVTPRRETWFETPCPEDLTPEFIASVQRALQVRGAYRGPINGQMDARTRAGIRRYQSANGLDSGLLSSETGRQLGLISTNRTDQ</sequence>
<evidence type="ECO:0000259" key="1">
    <source>
        <dbReference type="Pfam" id="PF01471"/>
    </source>
</evidence>
<evidence type="ECO:0000313" key="2">
    <source>
        <dbReference type="EMBL" id="QTN36446.1"/>
    </source>
</evidence>
<dbReference type="InterPro" id="IPR036365">
    <property type="entry name" value="PGBD-like_sf"/>
</dbReference>
<name>A0A975I918_9RHOB</name>
<protein>
    <submittedName>
        <fullName evidence="2">Peptidoglycan-binding protein</fullName>
    </submittedName>
</protein>